<dbReference type="PANTHER" id="PTHR33096">
    <property type="entry name" value="CXC2 DOMAIN-CONTAINING PROTEIN"/>
    <property type="match status" value="1"/>
</dbReference>
<dbReference type="Proteomes" id="UP001221757">
    <property type="component" value="Unassembled WGS sequence"/>
</dbReference>
<feature type="region of interest" description="Disordered" evidence="1">
    <location>
        <begin position="706"/>
        <end position="741"/>
    </location>
</feature>
<dbReference type="PANTHER" id="PTHR33096:SF1">
    <property type="entry name" value="CXC1-LIKE CYSTEINE CLUSTER ASSOCIATED WITH KDZ TRANSPOSASES DOMAIN-CONTAINING PROTEIN"/>
    <property type="match status" value="1"/>
</dbReference>
<comment type="caution">
    <text evidence="2">The sequence shown here is derived from an EMBL/GenBank/DDBJ whole genome shotgun (WGS) entry which is preliminary data.</text>
</comment>
<feature type="compositionally biased region" description="Basic and acidic residues" evidence="1">
    <location>
        <begin position="708"/>
        <end position="718"/>
    </location>
</feature>
<name>A0AAD7DFD1_MYCRO</name>
<evidence type="ECO:0000256" key="1">
    <source>
        <dbReference type="SAM" id="MobiDB-lite"/>
    </source>
</evidence>
<dbReference type="Pfam" id="PF18758">
    <property type="entry name" value="KDZ"/>
    <property type="match status" value="1"/>
</dbReference>
<dbReference type="AlphaFoldDB" id="A0AAD7DFD1"/>
<dbReference type="InterPro" id="IPR040521">
    <property type="entry name" value="KDZ"/>
</dbReference>
<evidence type="ECO:0000313" key="2">
    <source>
        <dbReference type="EMBL" id="KAJ7689826.1"/>
    </source>
</evidence>
<sequence length="756" mass="86177">MVQSDEFTTLCLVSQGLIPSALWTPKLAIATWVLELYWVARLHCPTLSVQNWVKTLSDIQSRPFKPYQMQQFTICFDLYLEILQNVDGRVNKVLGRDTPDWRLKNGCPSCTYKLEGEAKLIFGMLAAMDGNDSLKHVLRKEQGAFDDNGVPKRRGLERPDPRTADVGGDYFLTHEKVDKWSKEMLAQQIWVPRSDDPEEDNLCQERWKNMSEEVTAKMWGIFDEMGIFFALCRHGFVLLIADMVKSGELAKYGLAISDALLDAFGPDSGLGYDIGCGFETTIKNSPLGPKALRLNFKMLVGSFHGHAHNQMCQLRYLMTYVLGLGLEDLEGCERYFSKSNALSHVVRHASVYHRKQVIATYLAHTNTFETYTNLSLFLVNNYKQALEILDTEDSLKFAMNQAGISGDEFVRRLEEEKAYLKGLSKESEKETQQMEYYQKLVNLQAQRKTFDEVFAEGSTANGTAQRHARKNYDKTNATVQKTEKTMEITVQWTAGTNEWEAAALLVSTRQHIAKALQVWSKTIRAALARYNKVAAALTPKRCSLTWNEVVEYTFLSDFNVLRDPTGNVDLQEWATPAARQLMDTFFRIQRAKEEIPWLNIEIRRLVTYIHEKRIFLLQKEAKVAQTDPHLAYFIQKYCNRRGCSDATHMARLHVMEKKLGIQFTGMLTPGVRQTEVQEPALEANKQDEMEVDSEAEEAEAVAVAAEISRGRESERNAQPEDEWEAMDSNEEDEGEVAEAETLAEMTERVLTIAMDE</sequence>
<protein>
    <recommendedName>
        <fullName evidence="4">CxC2-like cysteine cluster KDZ transposase-associated domain-containing protein</fullName>
    </recommendedName>
</protein>
<dbReference type="EMBL" id="JARKIE010000069">
    <property type="protein sequence ID" value="KAJ7689826.1"/>
    <property type="molecule type" value="Genomic_DNA"/>
</dbReference>
<reference evidence="2" key="1">
    <citation type="submission" date="2023-03" db="EMBL/GenBank/DDBJ databases">
        <title>Massive genome expansion in bonnet fungi (Mycena s.s.) driven by repeated elements and novel gene families across ecological guilds.</title>
        <authorList>
            <consortium name="Lawrence Berkeley National Laboratory"/>
            <person name="Harder C.B."/>
            <person name="Miyauchi S."/>
            <person name="Viragh M."/>
            <person name="Kuo A."/>
            <person name="Thoen E."/>
            <person name="Andreopoulos B."/>
            <person name="Lu D."/>
            <person name="Skrede I."/>
            <person name="Drula E."/>
            <person name="Henrissat B."/>
            <person name="Morin E."/>
            <person name="Kohler A."/>
            <person name="Barry K."/>
            <person name="LaButti K."/>
            <person name="Morin E."/>
            <person name="Salamov A."/>
            <person name="Lipzen A."/>
            <person name="Mereny Z."/>
            <person name="Hegedus B."/>
            <person name="Baldrian P."/>
            <person name="Stursova M."/>
            <person name="Weitz H."/>
            <person name="Taylor A."/>
            <person name="Grigoriev I.V."/>
            <person name="Nagy L.G."/>
            <person name="Martin F."/>
            <person name="Kauserud H."/>
        </authorList>
    </citation>
    <scope>NUCLEOTIDE SEQUENCE</scope>
    <source>
        <strain evidence="2">CBHHK067</strain>
    </source>
</reference>
<organism evidence="2 3">
    <name type="scientific">Mycena rosella</name>
    <name type="common">Pink bonnet</name>
    <name type="synonym">Agaricus rosellus</name>
    <dbReference type="NCBI Taxonomy" id="1033263"/>
    <lineage>
        <taxon>Eukaryota</taxon>
        <taxon>Fungi</taxon>
        <taxon>Dikarya</taxon>
        <taxon>Basidiomycota</taxon>
        <taxon>Agaricomycotina</taxon>
        <taxon>Agaricomycetes</taxon>
        <taxon>Agaricomycetidae</taxon>
        <taxon>Agaricales</taxon>
        <taxon>Marasmiineae</taxon>
        <taxon>Mycenaceae</taxon>
        <taxon>Mycena</taxon>
    </lineage>
</organism>
<evidence type="ECO:0008006" key="4">
    <source>
        <dbReference type="Google" id="ProtNLM"/>
    </source>
</evidence>
<keyword evidence="3" id="KW-1185">Reference proteome</keyword>
<feature type="compositionally biased region" description="Acidic residues" evidence="1">
    <location>
        <begin position="719"/>
        <end position="738"/>
    </location>
</feature>
<accession>A0AAD7DFD1</accession>
<gene>
    <name evidence="2" type="ORF">B0H17DRAFT_1134761</name>
</gene>
<proteinExistence type="predicted"/>
<evidence type="ECO:0000313" key="3">
    <source>
        <dbReference type="Proteomes" id="UP001221757"/>
    </source>
</evidence>